<reference evidence="1" key="1">
    <citation type="submission" date="2025-08" db="UniProtKB">
        <authorList>
            <consortium name="Ensembl"/>
        </authorList>
    </citation>
    <scope>IDENTIFICATION</scope>
</reference>
<sequence length="181" mass="19247">MQTVTSNIPTVGGIIGTLPGNQLAINGIVGALNGVIQTSATISQNPSPLAHTAVPPNAVHPLPTTLSNRTSGLGFLPDQQRQLLLHQQQQQFHHLLNTQQFTSEQHQALLYQLVQQHQPEVQQLQLSGATQIPINNLLAVSQASPLHTAATNPFLAVHGDNAAPKVSRLSDKSGSLAPEKN</sequence>
<reference evidence="1" key="2">
    <citation type="submission" date="2025-09" db="UniProtKB">
        <authorList>
            <consortium name="Ensembl"/>
        </authorList>
    </citation>
    <scope>IDENTIFICATION</scope>
</reference>
<dbReference type="AlphaFoldDB" id="A0A8C5RCE5"/>
<protein>
    <submittedName>
        <fullName evidence="1">Uncharacterized protein</fullName>
    </submittedName>
</protein>
<proteinExistence type="predicted"/>
<dbReference type="Ensembl" id="ENSLLTT00000000273.1">
    <property type="protein sequence ID" value="ENSLLTP00000000268.1"/>
    <property type="gene ID" value="ENSLLTG00000000217.1"/>
</dbReference>
<keyword evidence="2" id="KW-1185">Reference proteome</keyword>
<organism evidence="1 2">
    <name type="scientific">Laticauda laticaudata</name>
    <name type="common">Blue-ringed sea krait</name>
    <name type="synonym">Blue-lipped sea krait</name>
    <dbReference type="NCBI Taxonomy" id="8630"/>
    <lineage>
        <taxon>Eukaryota</taxon>
        <taxon>Metazoa</taxon>
        <taxon>Chordata</taxon>
        <taxon>Craniata</taxon>
        <taxon>Vertebrata</taxon>
        <taxon>Euteleostomi</taxon>
        <taxon>Lepidosauria</taxon>
        <taxon>Squamata</taxon>
        <taxon>Bifurcata</taxon>
        <taxon>Unidentata</taxon>
        <taxon>Episquamata</taxon>
        <taxon>Toxicofera</taxon>
        <taxon>Serpentes</taxon>
        <taxon>Colubroidea</taxon>
        <taxon>Elapidae</taxon>
        <taxon>Laticaudinae</taxon>
        <taxon>Laticauda</taxon>
    </lineage>
</organism>
<evidence type="ECO:0000313" key="1">
    <source>
        <dbReference type="Ensembl" id="ENSLLTP00000000268.1"/>
    </source>
</evidence>
<dbReference type="GeneTree" id="ENSGT00940000157711"/>
<evidence type="ECO:0000313" key="2">
    <source>
        <dbReference type="Proteomes" id="UP000694406"/>
    </source>
</evidence>
<dbReference type="Proteomes" id="UP000694406">
    <property type="component" value="Unplaced"/>
</dbReference>
<accession>A0A8C5RCE5</accession>
<name>A0A8C5RCE5_LATLA</name>